<organism evidence="1 2">
    <name type="scientific">Poseidoniales virus YSH_150918</name>
    <dbReference type="NCBI Taxonomy" id="3071324"/>
    <lineage>
        <taxon>Viruses</taxon>
        <taxon>Duplodnaviria</taxon>
        <taxon>Heunggongvirae</taxon>
        <taxon>Uroviricota</taxon>
        <taxon>Caudoviricetes</taxon>
        <taxon>Magrovirales</taxon>
        <taxon>Aoguangviridae</taxon>
        <taxon>Aobingvirus</taxon>
        <taxon>Aobingvirus yangshanense</taxon>
    </lineage>
</organism>
<proteinExistence type="predicted"/>
<evidence type="ECO:0000313" key="1">
    <source>
        <dbReference type="EMBL" id="UVF62495.1"/>
    </source>
</evidence>
<name>A0A976UBK5_9CAUD</name>
<sequence>MDCNNEKCENGYVTEPDYQHEVMIRTRCDSCGFNEYERDRIALELTKYLDNKSKQYLAKTLAMAITRIAYNQNELYALEEQIQKKNPMGIISWISLLR</sequence>
<dbReference type="GeneID" id="80545050"/>
<evidence type="ECO:0000313" key="2">
    <source>
        <dbReference type="Proteomes" id="UP001157002"/>
    </source>
</evidence>
<keyword evidence="2" id="KW-1185">Reference proteome</keyword>
<dbReference type="EMBL" id="ON649702">
    <property type="protein sequence ID" value="UVF62495.1"/>
    <property type="molecule type" value="Genomic_DNA"/>
</dbReference>
<reference evidence="1 2" key="1">
    <citation type="submission" date="2022-05" db="EMBL/GenBank/DDBJ databases">
        <title>Diverse viruses of marine archaea discovered using metagenomics.</title>
        <authorList>
            <person name="Zhou Y."/>
        </authorList>
    </citation>
    <scope>NUCLEOTIDE SEQUENCE [LARGE SCALE GENOMIC DNA]</scope>
    <source>
        <strain evidence="1">YSH_150918</strain>
    </source>
</reference>
<dbReference type="KEGG" id="vg:80545050"/>
<dbReference type="Proteomes" id="UP001157002">
    <property type="component" value="Segment"/>
</dbReference>
<protein>
    <submittedName>
        <fullName evidence="1">Uncharacterized protein</fullName>
    </submittedName>
</protein>
<accession>A0A976UBK5</accession>
<dbReference type="RefSeq" id="YP_010806089.1">
    <property type="nucleotide sequence ID" value="NC_077214.1"/>
</dbReference>